<protein>
    <recommendedName>
        <fullName evidence="4">Membrane-anchored ribosome-binding protein, inhibits growth in stationary phase, ElaB/YqjD/DUF883 family</fullName>
    </recommendedName>
</protein>
<dbReference type="EMBL" id="FONX01000003">
    <property type="protein sequence ID" value="SFE58766.1"/>
    <property type="molecule type" value="Genomic_DNA"/>
</dbReference>
<sequence>MTLQSATQKAADTAHSVAEDVLDSAKDAVQATRRAANTSLDKAEAGVEGLKSAVNPTIDDLAARAQELANRSITYCADASERARRQFNQAADATTRYVSDQPGKSMLIAAAAGAAFATLLFLTRGDSRRRGDY</sequence>
<keyword evidence="3" id="KW-1185">Reference proteome</keyword>
<name>A0A1I2BRH7_9BURK</name>
<keyword evidence="1" id="KW-0472">Membrane</keyword>
<gene>
    <name evidence="2" type="ORF">SAMN04489711_103159</name>
</gene>
<dbReference type="AlphaFoldDB" id="A0A1I2BRH7"/>
<keyword evidence="1" id="KW-0812">Transmembrane</keyword>
<evidence type="ECO:0000313" key="3">
    <source>
        <dbReference type="Proteomes" id="UP000199119"/>
    </source>
</evidence>
<dbReference type="RefSeq" id="WP_092938450.1">
    <property type="nucleotide sequence ID" value="NZ_FONX01000003.1"/>
</dbReference>
<keyword evidence="1" id="KW-1133">Transmembrane helix</keyword>
<evidence type="ECO:0008006" key="4">
    <source>
        <dbReference type="Google" id="ProtNLM"/>
    </source>
</evidence>
<dbReference type="OrthoDB" id="8911615at2"/>
<dbReference type="STRING" id="1177982.SAMN04489711_103159"/>
<evidence type="ECO:0000313" key="2">
    <source>
        <dbReference type="EMBL" id="SFE58766.1"/>
    </source>
</evidence>
<reference evidence="3" key="1">
    <citation type="submission" date="2016-10" db="EMBL/GenBank/DDBJ databases">
        <authorList>
            <person name="Varghese N."/>
            <person name="Submissions S."/>
        </authorList>
    </citation>
    <scope>NUCLEOTIDE SEQUENCE [LARGE SCALE GENOMIC DNA]</scope>
    <source>
        <strain evidence="3">DSM 27981</strain>
    </source>
</reference>
<organism evidence="2 3">
    <name type="scientific">Paracidovorax wautersii</name>
    <dbReference type="NCBI Taxonomy" id="1177982"/>
    <lineage>
        <taxon>Bacteria</taxon>
        <taxon>Pseudomonadati</taxon>
        <taxon>Pseudomonadota</taxon>
        <taxon>Betaproteobacteria</taxon>
        <taxon>Burkholderiales</taxon>
        <taxon>Comamonadaceae</taxon>
        <taxon>Paracidovorax</taxon>
    </lineage>
</organism>
<evidence type="ECO:0000256" key="1">
    <source>
        <dbReference type="SAM" id="Phobius"/>
    </source>
</evidence>
<proteinExistence type="predicted"/>
<accession>A0A1I2BRH7</accession>
<feature type="transmembrane region" description="Helical" evidence="1">
    <location>
        <begin position="105"/>
        <end position="123"/>
    </location>
</feature>
<dbReference type="Proteomes" id="UP000199119">
    <property type="component" value="Unassembled WGS sequence"/>
</dbReference>